<name>A0A6N9YHJ5_9ACTN</name>
<evidence type="ECO:0000259" key="7">
    <source>
        <dbReference type="PROSITE" id="PS50850"/>
    </source>
</evidence>
<evidence type="ECO:0000256" key="5">
    <source>
        <dbReference type="ARBA" id="ARBA00023136"/>
    </source>
</evidence>
<dbReference type="PANTHER" id="PTHR23513">
    <property type="entry name" value="INTEGRAL MEMBRANE EFFLUX PROTEIN-RELATED"/>
    <property type="match status" value="1"/>
</dbReference>
<evidence type="ECO:0000313" key="9">
    <source>
        <dbReference type="Proteomes" id="UP000469185"/>
    </source>
</evidence>
<dbReference type="PANTHER" id="PTHR23513:SF6">
    <property type="entry name" value="MAJOR FACILITATOR SUPERFAMILY ASSOCIATED DOMAIN-CONTAINING PROTEIN"/>
    <property type="match status" value="1"/>
</dbReference>
<comment type="subcellular location">
    <subcellularLocation>
        <location evidence="1">Cell membrane</location>
        <topology evidence="1">Multi-pass membrane protein</topology>
    </subcellularLocation>
</comment>
<feature type="transmembrane region" description="Helical" evidence="6">
    <location>
        <begin position="59"/>
        <end position="80"/>
    </location>
</feature>
<evidence type="ECO:0000256" key="2">
    <source>
        <dbReference type="ARBA" id="ARBA00022475"/>
    </source>
</evidence>
<evidence type="ECO:0000256" key="4">
    <source>
        <dbReference type="ARBA" id="ARBA00022989"/>
    </source>
</evidence>
<evidence type="ECO:0000256" key="3">
    <source>
        <dbReference type="ARBA" id="ARBA00022692"/>
    </source>
</evidence>
<keyword evidence="9" id="KW-1185">Reference proteome</keyword>
<keyword evidence="4 6" id="KW-1133">Transmembrane helix</keyword>
<feature type="transmembrane region" description="Helical" evidence="6">
    <location>
        <begin position="232"/>
        <end position="258"/>
    </location>
</feature>
<keyword evidence="5 6" id="KW-0472">Membrane</keyword>
<keyword evidence="2" id="KW-1003">Cell membrane</keyword>
<dbReference type="PROSITE" id="PS50850">
    <property type="entry name" value="MFS"/>
    <property type="match status" value="1"/>
</dbReference>
<comment type="caution">
    <text evidence="8">The sequence shown here is derived from an EMBL/GenBank/DDBJ whole genome shotgun (WGS) entry which is preliminary data.</text>
</comment>
<proteinExistence type="predicted"/>
<feature type="transmembrane region" description="Helical" evidence="6">
    <location>
        <begin position="322"/>
        <end position="343"/>
    </location>
</feature>
<feature type="transmembrane region" description="Helical" evidence="6">
    <location>
        <begin position="388"/>
        <end position="410"/>
    </location>
</feature>
<dbReference type="InterPro" id="IPR020846">
    <property type="entry name" value="MFS_dom"/>
</dbReference>
<dbReference type="EMBL" id="JAAGOB010000002">
    <property type="protein sequence ID" value="NED94476.1"/>
    <property type="molecule type" value="Genomic_DNA"/>
</dbReference>
<dbReference type="Proteomes" id="UP000469185">
    <property type="component" value="Unassembled WGS sequence"/>
</dbReference>
<dbReference type="Gene3D" id="1.20.1250.20">
    <property type="entry name" value="MFS general substrate transporter like domains"/>
    <property type="match status" value="1"/>
</dbReference>
<dbReference type="InterPro" id="IPR036259">
    <property type="entry name" value="MFS_trans_sf"/>
</dbReference>
<dbReference type="CDD" id="cd06173">
    <property type="entry name" value="MFS_MefA_like"/>
    <property type="match status" value="1"/>
</dbReference>
<dbReference type="Pfam" id="PF07690">
    <property type="entry name" value="MFS_1"/>
    <property type="match status" value="1"/>
</dbReference>
<organism evidence="8 9">
    <name type="scientific">Phytoactinopolyspora alkaliphila</name>
    <dbReference type="NCBI Taxonomy" id="1783498"/>
    <lineage>
        <taxon>Bacteria</taxon>
        <taxon>Bacillati</taxon>
        <taxon>Actinomycetota</taxon>
        <taxon>Actinomycetes</taxon>
        <taxon>Jiangellales</taxon>
        <taxon>Jiangellaceae</taxon>
        <taxon>Phytoactinopolyspora</taxon>
    </lineage>
</organism>
<dbReference type="AlphaFoldDB" id="A0A6N9YHJ5"/>
<sequence>MPTSELLEAHVSGESPFARRDFRFLLFGQTASQFGAQISGVAIPLLAVLTLHASPWQLGVVNASSTIAFALIGLPAGVWLDRLRRRRVLVISDLARTILLTSIPLAAWQGRLSITHLIVVSLLAGVARVFFDVGYQSYLPTLLGPGRVLAGNSAMETARASGQFAGPGLGGWLVGLVGAANVVAIQAATFAVSALSLLAIRTPEPAPPRSAERPRLSAQVREGLTFVLRNRVLGALALASALANFAFAVASAVTIIFLSRTLELPPSAIGLVVAVGSIAVVIGAAATPRLSRRFGSARIIWLSLAVTGPVAVLGPLAQPGWWVLLIVVGGAAGELGQIVYAITSLSLRQRLCPGHILGRVNATMRFLIMGVFPLGALVGGMLGELAGLRVTLFVSQGLIVLSALPVYLVLRHTRDIDDLAPW</sequence>
<feature type="transmembrane region" description="Helical" evidence="6">
    <location>
        <begin position="299"/>
        <end position="316"/>
    </location>
</feature>
<dbReference type="GO" id="GO:0022857">
    <property type="term" value="F:transmembrane transporter activity"/>
    <property type="evidence" value="ECO:0007669"/>
    <property type="project" value="InterPro"/>
</dbReference>
<reference evidence="8 9" key="1">
    <citation type="submission" date="2020-02" db="EMBL/GenBank/DDBJ databases">
        <authorList>
            <person name="Li X.-J."/>
            <person name="Feng X.-M."/>
        </authorList>
    </citation>
    <scope>NUCLEOTIDE SEQUENCE [LARGE SCALE GENOMIC DNA]</scope>
    <source>
        <strain evidence="8 9">CGMCC 4.7225</strain>
    </source>
</reference>
<gene>
    <name evidence="8" type="ORF">G1H11_04040</name>
</gene>
<protein>
    <submittedName>
        <fullName evidence="8">MFS transporter</fullName>
    </submittedName>
</protein>
<dbReference type="RefSeq" id="WP_163816314.1">
    <property type="nucleotide sequence ID" value="NZ_JAAGOB010000002.1"/>
</dbReference>
<dbReference type="SUPFAM" id="SSF103473">
    <property type="entry name" value="MFS general substrate transporter"/>
    <property type="match status" value="1"/>
</dbReference>
<feature type="transmembrane region" description="Helical" evidence="6">
    <location>
        <begin position="112"/>
        <end position="131"/>
    </location>
</feature>
<feature type="domain" description="Major facilitator superfamily (MFS) profile" evidence="7">
    <location>
        <begin position="232"/>
        <end position="422"/>
    </location>
</feature>
<dbReference type="InterPro" id="IPR011701">
    <property type="entry name" value="MFS"/>
</dbReference>
<feature type="transmembrane region" description="Helical" evidence="6">
    <location>
        <begin position="172"/>
        <end position="200"/>
    </location>
</feature>
<dbReference type="GO" id="GO:0005886">
    <property type="term" value="C:plasma membrane"/>
    <property type="evidence" value="ECO:0007669"/>
    <property type="project" value="UniProtKB-SubCell"/>
</dbReference>
<accession>A0A6N9YHJ5</accession>
<feature type="transmembrane region" description="Helical" evidence="6">
    <location>
        <begin position="364"/>
        <end position="382"/>
    </location>
</feature>
<evidence type="ECO:0000313" key="8">
    <source>
        <dbReference type="EMBL" id="NED94476.1"/>
    </source>
</evidence>
<evidence type="ECO:0000256" key="6">
    <source>
        <dbReference type="SAM" id="Phobius"/>
    </source>
</evidence>
<evidence type="ECO:0000256" key="1">
    <source>
        <dbReference type="ARBA" id="ARBA00004651"/>
    </source>
</evidence>
<keyword evidence="3 6" id="KW-0812">Transmembrane</keyword>
<feature type="transmembrane region" description="Helical" evidence="6">
    <location>
        <begin position="264"/>
        <end position="287"/>
    </location>
</feature>